<evidence type="ECO:0000256" key="1">
    <source>
        <dbReference type="SAM" id="SignalP"/>
    </source>
</evidence>
<dbReference type="SUPFAM" id="SSF55486">
    <property type="entry name" value="Metalloproteases ('zincins'), catalytic domain"/>
    <property type="match status" value="1"/>
</dbReference>
<keyword evidence="3" id="KW-1185">Reference proteome</keyword>
<reference evidence="2 3" key="1">
    <citation type="submission" date="2021-08" db="EMBL/GenBank/DDBJ databases">
        <authorList>
            <person name="Tuo L."/>
        </authorList>
    </citation>
    <scope>NUCLEOTIDE SEQUENCE [LARGE SCALE GENOMIC DNA]</scope>
    <source>
        <strain evidence="2 3">JCM 31229</strain>
    </source>
</reference>
<name>A0ABS7PRM8_9SPHN</name>
<dbReference type="EMBL" id="JAINVV010000008">
    <property type="protein sequence ID" value="MBY8823974.1"/>
    <property type="molecule type" value="Genomic_DNA"/>
</dbReference>
<dbReference type="InterPro" id="IPR027268">
    <property type="entry name" value="Peptidase_M4/M1_CTD_sf"/>
</dbReference>
<protein>
    <recommendedName>
        <fullName evidence="4">Peptidase M1 membrane alanine aminopeptidase domain-containing protein</fullName>
    </recommendedName>
</protein>
<gene>
    <name evidence="2" type="ORF">K7G82_16840</name>
</gene>
<organism evidence="2 3">
    <name type="scientific">Sphingomonas colocasiae</name>
    <dbReference type="NCBI Taxonomy" id="1848973"/>
    <lineage>
        <taxon>Bacteria</taxon>
        <taxon>Pseudomonadati</taxon>
        <taxon>Pseudomonadota</taxon>
        <taxon>Alphaproteobacteria</taxon>
        <taxon>Sphingomonadales</taxon>
        <taxon>Sphingomonadaceae</taxon>
        <taxon>Sphingomonas</taxon>
    </lineage>
</organism>
<comment type="caution">
    <text evidence="2">The sequence shown here is derived from an EMBL/GenBank/DDBJ whole genome shotgun (WGS) entry which is preliminary data.</text>
</comment>
<accession>A0ABS7PRM8</accession>
<keyword evidence="1" id="KW-0732">Signal</keyword>
<evidence type="ECO:0008006" key="4">
    <source>
        <dbReference type="Google" id="ProtNLM"/>
    </source>
</evidence>
<dbReference type="RefSeq" id="WP_222991077.1">
    <property type="nucleotide sequence ID" value="NZ_JAINVV010000008.1"/>
</dbReference>
<feature type="signal peptide" evidence="1">
    <location>
        <begin position="1"/>
        <end position="19"/>
    </location>
</feature>
<proteinExistence type="predicted"/>
<feature type="chain" id="PRO_5045640035" description="Peptidase M1 membrane alanine aminopeptidase domain-containing protein" evidence="1">
    <location>
        <begin position="20"/>
        <end position="407"/>
    </location>
</feature>
<sequence>MRIVSGLVLGLLSVASAHAAPPHYRVNADFDPQGNLKADVTVTLTEAMPEKSFLLSRRFALQPMQLPSGVTVTTEPAEKPVEELTRYTFHFAKPTAAPVKLRFLYTGQINTKHDSNAAALRPEGFELFIDHMWIPIGADIQTRFTVDADIEGLAPDLVVVAQGDVKRTKTGVRIRRDFIDIDLPMVAMQGLQRAEAHGVEFFGRDLSTRLSGFYVKHAEGAARYFEAMFGPLPRKVRMAQVWRKSGLGYARTAYTVLSEGGRSGEDVPEVNPARYVAHEVGHAWWMLASPLSEDFWLVESAAEYMSMRYVEATFGAGEIARNIASKVDGSKDAGPVMGHGRPNRIQLYGKGPLILWELDKRIGRPAMDRLMIAMAHEPVHTTPIFLKHLTAIAGADQATWFETAMRT</sequence>
<evidence type="ECO:0000313" key="3">
    <source>
        <dbReference type="Proteomes" id="UP000706039"/>
    </source>
</evidence>
<evidence type="ECO:0000313" key="2">
    <source>
        <dbReference type="EMBL" id="MBY8823974.1"/>
    </source>
</evidence>
<dbReference type="Proteomes" id="UP000706039">
    <property type="component" value="Unassembled WGS sequence"/>
</dbReference>
<dbReference type="Gene3D" id="1.10.390.10">
    <property type="entry name" value="Neutral Protease Domain 2"/>
    <property type="match status" value="1"/>
</dbReference>